<proteinExistence type="predicted"/>
<gene>
    <name evidence="1" type="ORF">HAX54_003263</name>
</gene>
<dbReference type="Proteomes" id="UP000823775">
    <property type="component" value="Unassembled WGS sequence"/>
</dbReference>
<protein>
    <submittedName>
        <fullName evidence="1">Uncharacterized protein</fullName>
    </submittedName>
</protein>
<feature type="non-terminal residue" evidence="1">
    <location>
        <position position="1"/>
    </location>
</feature>
<accession>A0ABS8WU74</accession>
<sequence length="80" mass="9111">RRVSRIAFVNQLSNFLGCSGAQEVADLAATLVDDITRIPIVKVRIRRGLLFLDPPDDSKSILLFLDVSTDHFTKRIMHMW</sequence>
<evidence type="ECO:0000313" key="2">
    <source>
        <dbReference type="Proteomes" id="UP000823775"/>
    </source>
</evidence>
<comment type="caution">
    <text evidence="1">The sequence shown here is derived from an EMBL/GenBank/DDBJ whole genome shotgun (WGS) entry which is preliminary data.</text>
</comment>
<keyword evidence="2" id="KW-1185">Reference proteome</keyword>
<evidence type="ECO:0000313" key="1">
    <source>
        <dbReference type="EMBL" id="MCE3215716.1"/>
    </source>
</evidence>
<reference evidence="1 2" key="1">
    <citation type="journal article" date="2021" name="BMC Genomics">
        <title>Datura genome reveals duplications of psychoactive alkaloid biosynthetic genes and high mutation rate following tissue culture.</title>
        <authorList>
            <person name="Rajewski A."/>
            <person name="Carter-House D."/>
            <person name="Stajich J."/>
            <person name="Litt A."/>
        </authorList>
    </citation>
    <scope>NUCLEOTIDE SEQUENCE [LARGE SCALE GENOMIC DNA]</scope>
    <source>
        <strain evidence="1">AR-01</strain>
    </source>
</reference>
<name>A0ABS8WU74_DATST</name>
<dbReference type="EMBL" id="JACEIK010011489">
    <property type="protein sequence ID" value="MCE3215716.1"/>
    <property type="molecule type" value="Genomic_DNA"/>
</dbReference>
<organism evidence="1 2">
    <name type="scientific">Datura stramonium</name>
    <name type="common">Jimsonweed</name>
    <name type="synonym">Common thornapple</name>
    <dbReference type="NCBI Taxonomy" id="4076"/>
    <lineage>
        <taxon>Eukaryota</taxon>
        <taxon>Viridiplantae</taxon>
        <taxon>Streptophyta</taxon>
        <taxon>Embryophyta</taxon>
        <taxon>Tracheophyta</taxon>
        <taxon>Spermatophyta</taxon>
        <taxon>Magnoliopsida</taxon>
        <taxon>eudicotyledons</taxon>
        <taxon>Gunneridae</taxon>
        <taxon>Pentapetalae</taxon>
        <taxon>asterids</taxon>
        <taxon>lamiids</taxon>
        <taxon>Solanales</taxon>
        <taxon>Solanaceae</taxon>
        <taxon>Solanoideae</taxon>
        <taxon>Datureae</taxon>
        <taxon>Datura</taxon>
    </lineage>
</organism>